<dbReference type="Proteomes" id="UP000051335">
    <property type="component" value="Unassembled WGS sequence"/>
</dbReference>
<dbReference type="GO" id="GO:1902201">
    <property type="term" value="P:negative regulation of bacterial-type flagellum-dependent cell motility"/>
    <property type="evidence" value="ECO:0007669"/>
    <property type="project" value="TreeGrafter"/>
</dbReference>
<protein>
    <recommendedName>
        <fullName evidence="1">diguanylate cyclase</fullName>
        <ecNumber evidence="1">2.7.7.65</ecNumber>
    </recommendedName>
</protein>
<organism evidence="4 5">
    <name type="scientific">Pseudomonas syringae pv. coryli</name>
    <dbReference type="NCBI Taxonomy" id="317659"/>
    <lineage>
        <taxon>Bacteria</taxon>
        <taxon>Pseudomonadati</taxon>
        <taxon>Pseudomonadota</taxon>
        <taxon>Gammaproteobacteria</taxon>
        <taxon>Pseudomonadales</taxon>
        <taxon>Pseudomonadaceae</taxon>
        <taxon>Pseudomonas</taxon>
    </lineage>
</organism>
<name>A0A0P9NXM5_9PSED</name>
<gene>
    <name evidence="4" type="ORF">ALO75_200178</name>
</gene>
<dbReference type="AlphaFoldDB" id="A0A0P9NXM5"/>
<comment type="catalytic activity">
    <reaction evidence="2">
        <text>2 GTP = 3',3'-c-di-GMP + 2 diphosphate</text>
        <dbReference type="Rhea" id="RHEA:24898"/>
        <dbReference type="ChEBI" id="CHEBI:33019"/>
        <dbReference type="ChEBI" id="CHEBI:37565"/>
        <dbReference type="ChEBI" id="CHEBI:58805"/>
        <dbReference type="EC" id="2.7.7.65"/>
    </reaction>
</comment>
<dbReference type="PROSITE" id="PS50887">
    <property type="entry name" value="GGDEF"/>
    <property type="match status" value="1"/>
</dbReference>
<dbReference type="InterPro" id="IPR029787">
    <property type="entry name" value="Nucleotide_cyclase"/>
</dbReference>
<dbReference type="Pfam" id="PF00990">
    <property type="entry name" value="GGDEF"/>
    <property type="match status" value="1"/>
</dbReference>
<feature type="domain" description="GGDEF" evidence="3">
    <location>
        <begin position="1"/>
        <end position="66"/>
    </location>
</feature>
<accession>A0A0P9NXM5</accession>
<evidence type="ECO:0000313" key="4">
    <source>
        <dbReference type="EMBL" id="KPX02394.1"/>
    </source>
</evidence>
<reference evidence="4 5" key="1">
    <citation type="submission" date="2015-09" db="EMBL/GenBank/DDBJ databases">
        <title>Genome announcement of multiple Pseudomonas syringae strains.</title>
        <authorList>
            <person name="Thakur S."/>
            <person name="Wang P.W."/>
            <person name="Gong Y."/>
            <person name="Weir B.S."/>
            <person name="Guttman D.S."/>
        </authorList>
    </citation>
    <scope>NUCLEOTIDE SEQUENCE [LARGE SCALE GENOMIC DNA]</scope>
    <source>
        <strain evidence="4 5">ICMP17001</strain>
    </source>
</reference>
<dbReference type="PATRIC" id="fig|317659.3.peg.570"/>
<comment type="caution">
    <text evidence="4">The sequence shown here is derived from an EMBL/GenBank/DDBJ whole genome shotgun (WGS) entry which is preliminary data.</text>
</comment>
<dbReference type="InterPro" id="IPR000160">
    <property type="entry name" value="GGDEF_dom"/>
</dbReference>
<dbReference type="InterPro" id="IPR050469">
    <property type="entry name" value="Diguanylate_Cyclase"/>
</dbReference>
<evidence type="ECO:0000256" key="1">
    <source>
        <dbReference type="ARBA" id="ARBA00012528"/>
    </source>
</evidence>
<dbReference type="GO" id="GO:0005886">
    <property type="term" value="C:plasma membrane"/>
    <property type="evidence" value="ECO:0007669"/>
    <property type="project" value="TreeGrafter"/>
</dbReference>
<dbReference type="GO" id="GO:0052621">
    <property type="term" value="F:diguanylate cyclase activity"/>
    <property type="evidence" value="ECO:0007669"/>
    <property type="project" value="UniProtKB-EC"/>
</dbReference>
<dbReference type="Gene3D" id="3.30.70.270">
    <property type="match status" value="1"/>
</dbReference>
<dbReference type="InterPro" id="IPR043128">
    <property type="entry name" value="Rev_trsase/Diguanyl_cyclase"/>
</dbReference>
<evidence type="ECO:0000256" key="2">
    <source>
        <dbReference type="ARBA" id="ARBA00034247"/>
    </source>
</evidence>
<dbReference type="PANTHER" id="PTHR45138:SF9">
    <property type="entry name" value="DIGUANYLATE CYCLASE DGCM-RELATED"/>
    <property type="match status" value="1"/>
</dbReference>
<dbReference type="SUPFAM" id="SSF55073">
    <property type="entry name" value="Nucleotide cyclase"/>
    <property type="match status" value="1"/>
</dbReference>
<dbReference type="PANTHER" id="PTHR45138">
    <property type="entry name" value="REGULATORY COMPONENTS OF SENSORY TRANSDUCTION SYSTEM"/>
    <property type="match status" value="1"/>
</dbReference>
<keyword evidence="5" id="KW-1185">Reference proteome</keyword>
<dbReference type="GO" id="GO:0043709">
    <property type="term" value="P:cell adhesion involved in single-species biofilm formation"/>
    <property type="evidence" value="ECO:0007669"/>
    <property type="project" value="TreeGrafter"/>
</dbReference>
<evidence type="ECO:0000259" key="3">
    <source>
        <dbReference type="PROSITE" id="PS50887"/>
    </source>
</evidence>
<evidence type="ECO:0000313" key="5">
    <source>
        <dbReference type="Proteomes" id="UP000051335"/>
    </source>
</evidence>
<proteinExistence type="predicted"/>
<dbReference type="NCBIfam" id="TIGR00254">
    <property type="entry name" value="GGDEF"/>
    <property type="match status" value="1"/>
</dbReference>
<dbReference type="EC" id="2.7.7.65" evidence="1"/>
<dbReference type="EMBL" id="LJQC01000355">
    <property type="protein sequence ID" value="KPX02394.1"/>
    <property type="molecule type" value="Genomic_DNA"/>
</dbReference>
<sequence length="66" mass="6581">MAGALQSAVAELKLPHPVLGENALVTISLGVACATAPLTSAENLIGAADNALYAAKRAGRNCVCFA</sequence>